<evidence type="ECO:0000313" key="5">
    <source>
        <dbReference type="Proteomes" id="UP001271007"/>
    </source>
</evidence>
<protein>
    <recommendedName>
        <fullName evidence="6">NmrA-like domain-containing protein</fullName>
    </recommendedName>
</protein>
<dbReference type="InterPro" id="IPR051609">
    <property type="entry name" value="NmrA/Isoflavone_reductase-like"/>
</dbReference>
<keyword evidence="3" id="KW-0560">Oxidoreductase</keyword>
<dbReference type="GO" id="GO:0016491">
    <property type="term" value="F:oxidoreductase activity"/>
    <property type="evidence" value="ECO:0007669"/>
    <property type="project" value="UniProtKB-KW"/>
</dbReference>
<name>A0AAJ0DEK8_9PEZI</name>
<dbReference type="PANTHER" id="PTHR47706">
    <property type="entry name" value="NMRA-LIKE FAMILY PROTEIN"/>
    <property type="match status" value="1"/>
</dbReference>
<dbReference type="AlphaFoldDB" id="A0AAJ0DEK8"/>
<organism evidence="4 5">
    <name type="scientific">Extremus antarcticus</name>
    <dbReference type="NCBI Taxonomy" id="702011"/>
    <lineage>
        <taxon>Eukaryota</taxon>
        <taxon>Fungi</taxon>
        <taxon>Dikarya</taxon>
        <taxon>Ascomycota</taxon>
        <taxon>Pezizomycotina</taxon>
        <taxon>Dothideomycetes</taxon>
        <taxon>Dothideomycetidae</taxon>
        <taxon>Mycosphaerellales</taxon>
        <taxon>Extremaceae</taxon>
        <taxon>Extremus</taxon>
    </lineage>
</organism>
<dbReference type="SUPFAM" id="SSF51735">
    <property type="entry name" value="NAD(P)-binding Rossmann-fold domains"/>
    <property type="match status" value="1"/>
</dbReference>
<dbReference type="EMBL" id="JAWDJX010000021">
    <property type="protein sequence ID" value="KAK3052368.1"/>
    <property type="molecule type" value="Genomic_DNA"/>
</dbReference>
<evidence type="ECO:0008006" key="6">
    <source>
        <dbReference type="Google" id="ProtNLM"/>
    </source>
</evidence>
<dbReference type="InterPro" id="IPR036291">
    <property type="entry name" value="NAD(P)-bd_dom_sf"/>
</dbReference>
<keyword evidence="5" id="KW-1185">Reference proteome</keyword>
<sequence length="218" mass="24721">MSWWEGKERIREYLREVNKDSPVIEYSLFQPGLFLDYLAFPHKTSKYVDPLQTVFDFQNKRGIIARGHEHAIMTLTTVSDLAAIVTRAIEYEGRWPTSGGIQGNRLTFSQIYEIGARVRGCPFDISTVELHDLEAGKLKVSWGLETSHHAVSGDEADALLRAVPIGVLLSSTKGAWDSSVEMNELFPDHKFTSAEEFLSRVWTASVDRGNLRPWDLHR</sequence>
<evidence type="ECO:0000313" key="4">
    <source>
        <dbReference type="EMBL" id="KAK3052368.1"/>
    </source>
</evidence>
<dbReference type="Gene3D" id="3.90.25.10">
    <property type="entry name" value="UDP-galactose 4-epimerase, domain 1"/>
    <property type="match status" value="1"/>
</dbReference>
<accession>A0AAJ0DEK8</accession>
<comment type="caution">
    <text evidence="4">The sequence shown here is derived from an EMBL/GenBank/DDBJ whole genome shotgun (WGS) entry which is preliminary data.</text>
</comment>
<proteinExistence type="inferred from homology"/>
<gene>
    <name evidence="4" type="ORF">LTR09_006578</name>
</gene>
<dbReference type="PANTHER" id="PTHR47706:SF4">
    <property type="entry name" value="NMRA-LIKE DOMAIN-CONTAINING PROTEIN"/>
    <property type="match status" value="1"/>
</dbReference>
<dbReference type="Proteomes" id="UP001271007">
    <property type="component" value="Unassembled WGS sequence"/>
</dbReference>
<reference evidence="4" key="1">
    <citation type="submission" date="2023-04" db="EMBL/GenBank/DDBJ databases">
        <title>Black Yeasts Isolated from many extreme environments.</title>
        <authorList>
            <person name="Coleine C."/>
            <person name="Stajich J.E."/>
            <person name="Selbmann L."/>
        </authorList>
    </citation>
    <scope>NUCLEOTIDE SEQUENCE</scope>
    <source>
        <strain evidence="4">CCFEE 5312</strain>
    </source>
</reference>
<dbReference type="Gene3D" id="3.40.50.720">
    <property type="entry name" value="NAD(P)-binding Rossmann-like Domain"/>
    <property type="match status" value="1"/>
</dbReference>
<keyword evidence="2" id="KW-0521">NADP</keyword>
<comment type="similarity">
    <text evidence="1">Belongs to the NmrA-type oxidoreductase family. Isoflavone reductase subfamily.</text>
</comment>
<evidence type="ECO:0000256" key="2">
    <source>
        <dbReference type="ARBA" id="ARBA00022857"/>
    </source>
</evidence>
<evidence type="ECO:0000256" key="1">
    <source>
        <dbReference type="ARBA" id="ARBA00005725"/>
    </source>
</evidence>
<evidence type="ECO:0000256" key="3">
    <source>
        <dbReference type="ARBA" id="ARBA00023002"/>
    </source>
</evidence>